<organism evidence="4">
    <name type="scientific">bioreactor metagenome</name>
    <dbReference type="NCBI Taxonomy" id="1076179"/>
    <lineage>
        <taxon>unclassified sequences</taxon>
        <taxon>metagenomes</taxon>
        <taxon>ecological metagenomes</taxon>
    </lineage>
</organism>
<keyword evidence="1" id="KW-0547">Nucleotide-binding</keyword>
<dbReference type="PANTHER" id="PTHR19375">
    <property type="entry name" value="HEAT SHOCK PROTEIN 70KDA"/>
    <property type="match status" value="1"/>
</dbReference>
<evidence type="ECO:0000256" key="1">
    <source>
        <dbReference type="ARBA" id="ARBA00022741"/>
    </source>
</evidence>
<proteinExistence type="predicted"/>
<name>A0A645D9D0_9ZZZZ</name>
<dbReference type="SUPFAM" id="SSF100934">
    <property type="entry name" value="Heat shock protein 70kD (HSP70), C-terminal subdomain"/>
    <property type="match status" value="1"/>
</dbReference>
<dbReference type="SUPFAM" id="SSF100920">
    <property type="entry name" value="Heat shock protein 70kD (HSP70), peptide-binding domain"/>
    <property type="match status" value="1"/>
</dbReference>
<reference evidence="4" key="1">
    <citation type="submission" date="2019-08" db="EMBL/GenBank/DDBJ databases">
        <authorList>
            <person name="Kucharzyk K."/>
            <person name="Murdoch R.W."/>
            <person name="Higgins S."/>
            <person name="Loffler F."/>
        </authorList>
    </citation>
    <scope>NUCLEOTIDE SEQUENCE</scope>
</reference>
<feature type="compositionally biased region" description="Basic and acidic residues" evidence="3">
    <location>
        <begin position="187"/>
        <end position="204"/>
    </location>
</feature>
<dbReference type="InterPro" id="IPR029048">
    <property type="entry name" value="HSP70_C_sf"/>
</dbReference>
<dbReference type="Gene3D" id="1.20.1270.10">
    <property type="match status" value="1"/>
</dbReference>
<accession>A0A645D9D0</accession>
<dbReference type="Gene3D" id="2.60.34.10">
    <property type="entry name" value="Substrate Binding Domain Of DNAk, Chain A, domain 1"/>
    <property type="match status" value="1"/>
</dbReference>
<dbReference type="FunFam" id="1.20.1270.10:FF:000001">
    <property type="entry name" value="Molecular chaperone DnaK"/>
    <property type="match status" value="1"/>
</dbReference>
<evidence type="ECO:0000256" key="3">
    <source>
        <dbReference type="SAM" id="MobiDB-lite"/>
    </source>
</evidence>
<feature type="compositionally biased region" description="Basic and acidic residues" evidence="3">
    <location>
        <begin position="78"/>
        <end position="99"/>
    </location>
</feature>
<keyword evidence="2" id="KW-0067">ATP-binding</keyword>
<dbReference type="InterPro" id="IPR013126">
    <property type="entry name" value="Hsp_70_fam"/>
</dbReference>
<dbReference type="Pfam" id="PF00012">
    <property type="entry name" value="HSP70"/>
    <property type="match status" value="1"/>
</dbReference>
<dbReference type="EMBL" id="VSSQ01034012">
    <property type="protein sequence ID" value="MPM85807.1"/>
    <property type="molecule type" value="Genomic_DNA"/>
</dbReference>
<sequence>MEIHVLQGEREMATDNKSLGRFILDGIPAAPRGVPQIEVTFDIDSNGILNVTAKDKTSGKEQKITIQNSTNLSDEEVEKMKADAEKHAEDDKAKKDLIESRNKANSVAFEIEKQLKEYGDKLDAADKSKIEEDVKKRKELAAKEESSKEEIEKAIEATFASAQKIGEAMQKANASQAQPSENPEGENAEKKGDKDAEEGEVVKD</sequence>
<dbReference type="GO" id="GO:0005524">
    <property type="term" value="F:ATP binding"/>
    <property type="evidence" value="ECO:0007669"/>
    <property type="project" value="UniProtKB-KW"/>
</dbReference>
<evidence type="ECO:0000313" key="4">
    <source>
        <dbReference type="EMBL" id="MPM85807.1"/>
    </source>
</evidence>
<protein>
    <submittedName>
        <fullName evidence="4">Chaperone protein dnaK2</fullName>
    </submittedName>
</protein>
<dbReference type="AlphaFoldDB" id="A0A645D9D0"/>
<dbReference type="GO" id="GO:0140662">
    <property type="term" value="F:ATP-dependent protein folding chaperone"/>
    <property type="evidence" value="ECO:0007669"/>
    <property type="project" value="InterPro"/>
</dbReference>
<feature type="compositionally biased region" description="Polar residues" evidence="3">
    <location>
        <begin position="172"/>
        <end position="181"/>
    </location>
</feature>
<gene>
    <name evidence="4" type="primary">dnaK2_4</name>
    <name evidence="4" type="ORF">SDC9_132889</name>
</gene>
<comment type="caution">
    <text evidence="4">The sequence shown here is derived from an EMBL/GenBank/DDBJ whole genome shotgun (WGS) entry which is preliminary data.</text>
</comment>
<feature type="region of interest" description="Disordered" evidence="3">
    <location>
        <begin position="120"/>
        <end position="150"/>
    </location>
</feature>
<feature type="region of interest" description="Disordered" evidence="3">
    <location>
        <begin position="166"/>
        <end position="204"/>
    </location>
</feature>
<dbReference type="InterPro" id="IPR029047">
    <property type="entry name" value="HSP70_peptide-bd_sf"/>
</dbReference>
<evidence type="ECO:0000256" key="2">
    <source>
        <dbReference type="ARBA" id="ARBA00022840"/>
    </source>
</evidence>
<feature type="region of interest" description="Disordered" evidence="3">
    <location>
        <begin position="55"/>
        <end position="99"/>
    </location>
</feature>